<dbReference type="Proteomes" id="UP000008630">
    <property type="component" value="Chromosome"/>
</dbReference>
<dbReference type="EMBL" id="CP002352">
    <property type="protein sequence ID" value="ADV45106.1"/>
    <property type="molecule type" value="Genomic_DNA"/>
</dbReference>
<feature type="region of interest" description="Disordered" evidence="1">
    <location>
        <begin position="24"/>
        <end position="99"/>
    </location>
</feature>
<feature type="compositionally biased region" description="Basic and acidic residues" evidence="1">
    <location>
        <begin position="75"/>
        <end position="91"/>
    </location>
</feature>
<reference key="1">
    <citation type="submission" date="2010-11" db="EMBL/GenBank/DDBJ databases">
        <title>The complete genome of Bacteroides helcogenes P 36-108.</title>
        <authorList>
            <consortium name="US DOE Joint Genome Institute (JGI-PGF)"/>
            <person name="Lucas S."/>
            <person name="Copeland A."/>
            <person name="Lapidus A."/>
            <person name="Bruce D."/>
            <person name="Goodwin L."/>
            <person name="Pitluck S."/>
            <person name="Kyrpides N."/>
            <person name="Mavromatis K."/>
            <person name="Ivanova N."/>
            <person name="Zeytun A."/>
            <person name="Brettin T."/>
            <person name="Detter J.C."/>
            <person name="Tapia R."/>
            <person name="Han C."/>
            <person name="Land M."/>
            <person name="Hauser L."/>
            <person name="Markowitz V."/>
            <person name="Cheng J.-F."/>
            <person name="Hugenholtz P."/>
            <person name="Woyke T."/>
            <person name="Wu D."/>
            <person name="Gronow S."/>
            <person name="Wellnitz S."/>
            <person name="Brambilla E."/>
            <person name="Klenk H.-P."/>
            <person name="Eisen J.A."/>
        </authorList>
    </citation>
    <scope>NUCLEOTIDE SEQUENCE</scope>
    <source>
        <strain>P 36-108</strain>
    </source>
</reference>
<sequence length="178" mass="20383">MAKNVKKLTSEEELEFNQYLRDSSSFGSKTRNFINATVGDETSEENETTATSMAGDANVATEQDAADVTSETIEQDDKQTEQADIPTDRSVRLPSTKRQSGKQVRYALDEYRTNFLQVPRIHNRKTVFISGDLRDSLDEVVRRLGGRGMSVSGFIENMARQHLKSFDEDYQQWLWRKF</sequence>
<gene>
    <name evidence="2" type="ordered locus">Bache_3182</name>
</gene>
<proteinExistence type="predicted"/>
<evidence type="ECO:0000313" key="3">
    <source>
        <dbReference type="Proteomes" id="UP000008630"/>
    </source>
</evidence>
<name>E6SRL6_BACT6</name>
<accession>E6SRL6</accession>
<evidence type="ECO:0000256" key="1">
    <source>
        <dbReference type="SAM" id="MobiDB-lite"/>
    </source>
</evidence>
<dbReference type="RefSeq" id="WP_013548693.1">
    <property type="nucleotide sequence ID" value="NC_014933.1"/>
</dbReference>
<dbReference type="eggNOG" id="ENOG5032S8K">
    <property type="taxonomic scope" value="Bacteria"/>
</dbReference>
<evidence type="ECO:0008006" key="4">
    <source>
        <dbReference type="Google" id="ProtNLM"/>
    </source>
</evidence>
<organism evidence="2 3">
    <name type="scientific">Bacteroides helcogenes (strain ATCC 35417 / DSM 20613 / JCM 6297 / CCUG 15421 / P 36-108)</name>
    <dbReference type="NCBI Taxonomy" id="693979"/>
    <lineage>
        <taxon>Bacteria</taxon>
        <taxon>Pseudomonadati</taxon>
        <taxon>Bacteroidota</taxon>
        <taxon>Bacteroidia</taxon>
        <taxon>Bacteroidales</taxon>
        <taxon>Bacteroidaceae</taxon>
        <taxon>Bacteroides</taxon>
    </lineage>
</organism>
<dbReference type="HOGENOM" id="CLU_123738_0_0_10"/>
<dbReference type="InterPro" id="IPR021823">
    <property type="entry name" value="DUF3408"/>
</dbReference>
<protein>
    <recommendedName>
        <fullName evidence="4">DUF3408 domain-containing protein</fullName>
    </recommendedName>
</protein>
<reference evidence="2 3" key="2">
    <citation type="journal article" date="2011" name="Stand. Genomic Sci.">
        <title>Complete genome sequence of Bacteroides helcogenes type strain (P 36-108).</title>
        <authorList>
            <person name="Pati A."/>
            <person name="Gronow S."/>
            <person name="Zeytun A."/>
            <person name="Lapidus A."/>
            <person name="Nolan M."/>
            <person name="Hammon N."/>
            <person name="Deshpande S."/>
            <person name="Cheng J.F."/>
            <person name="Tapia R."/>
            <person name="Han C."/>
            <person name="Goodwin L."/>
            <person name="Pitluck S."/>
            <person name="Liolios K."/>
            <person name="Pagani I."/>
            <person name="Ivanova N."/>
            <person name="Mavromatis K."/>
            <person name="Chen A."/>
            <person name="Palaniappan K."/>
            <person name="Land M."/>
            <person name="Hauser L."/>
            <person name="Chang Y.J."/>
            <person name="Jeffries C.D."/>
            <person name="Detter J.C."/>
            <person name="Brambilla E."/>
            <person name="Rohde M."/>
            <person name="Goker M."/>
            <person name="Woyke T."/>
            <person name="Bristow J."/>
            <person name="Eisen J.A."/>
            <person name="Markowitz V."/>
            <person name="Hugenholtz P."/>
            <person name="Kyrpides N.C."/>
            <person name="Klenk H.P."/>
            <person name="Lucas S."/>
        </authorList>
    </citation>
    <scope>NUCLEOTIDE SEQUENCE [LARGE SCALE GENOMIC DNA]</scope>
    <source>
        <strain evidence="3">ATCC 35417 / DSM 20613 / JCM 6297 / CCUG 15421 / P 36-108</strain>
    </source>
</reference>
<dbReference type="KEGG" id="bhl:Bache_3182"/>
<feature type="compositionally biased region" description="Polar residues" evidence="1">
    <location>
        <begin position="24"/>
        <end position="35"/>
    </location>
</feature>
<keyword evidence="3" id="KW-1185">Reference proteome</keyword>
<evidence type="ECO:0000313" key="2">
    <source>
        <dbReference type="EMBL" id="ADV45106.1"/>
    </source>
</evidence>
<dbReference type="AlphaFoldDB" id="E6SRL6"/>
<dbReference type="Pfam" id="PF11888">
    <property type="entry name" value="DUF3408"/>
    <property type="match status" value="1"/>
</dbReference>